<protein>
    <submittedName>
        <fullName evidence="4">Response regulator</fullName>
    </submittedName>
</protein>
<name>A0ABT6B878_9GAMM</name>
<dbReference type="PANTHER" id="PTHR44591">
    <property type="entry name" value="STRESS RESPONSE REGULATOR PROTEIN 1"/>
    <property type="match status" value="1"/>
</dbReference>
<gene>
    <name evidence="4" type="ORF">P3W24_04560</name>
</gene>
<dbReference type="Pfam" id="PF00072">
    <property type="entry name" value="Response_reg"/>
    <property type="match status" value="1"/>
</dbReference>
<organism evidence="4 5">
    <name type="scientific">Luteibacter sahnii</name>
    <dbReference type="NCBI Taxonomy" id="3021977"/>
    <lineage>
        <taxon>Bacteria</taxon>
        <taxon>Pseudomonadati</taxon>
        <taxon>Pseudomonadota</taxon>
        <taxon>Gammaproteobacteria</taxon>
        <taxon>Lysobacterales</taxon>
        <taxon>Rhodanobacteraceae</taxon>
        <taxon>Luteibacter</taxon>
    </lineage>
</organism>
<dbReference type="InterPro" id="IPR011006">
    <property type="entry name" value="CheY-like_superfamily"/>
</dbReference>
<keyword evidence="5" id="KW-1185">Reference proteome</keyword>
<proteinExistence type="predicted"/>
<dbReference type="Proteomes" id="UP001528850">
    <property type="component" value="Unassembled WGS sequence"/>
</dbReference>
<accession>A0ABT6B878</accession>
<keyword evidence="1 2" id="KW-0597">Phosphoprotein</keyword>
<evidence type="ECO:0000259" key="3">
    <source>
        <dbReference type="PROSITE" id="PS50110"/>
    </source>
</evidence>
<evidence type="ECO:0000256" key="2">
    <source>
        <dbReference type="PROSITE-ProRule" id="PRU00169"/>
    </source>
</evidence>
<dbReference type="InterPro" id="IPR001789">
    <property type="entry name" value="Sig_transdc_resp-reg_receiver"/>
</dbReference>
<dbReference type="Gene3D" id="3.40.50.2300">
    <property type="match status" value="1"/>
</dbReference>
<evidence type="ECO:0000313" key="5">
    <source>
        <dbReference type="Proteomes" id="UP001528850"/>
    </source>
</evidence>
<dbReference type="SUPFAM" id="SSF52172">
    <property type="entry name" value="CheY-like"/>
    <property type="match status" value="1"/>
</dbReference>
<dbReference type="PANTHER" id="PTHR44591:SF3">
    <property type="entry name" value="RESPONSE REGULATORY DOMAIN-CONTAINING PROTEIN"/>
    <property type="match status" value="1"/>
</dbReference>
<dbReference type="RefSeq" id="WP_320550397.1">
    <property type="nucleotide sequence ID" value="NZ_JAQLOK010000002.1"/>
</dbReference>
<dbReference type="SMART" id="SM00448">
    <property type="entry name" value="REC"/>
    <property type="match status" value="1"/>
</dbReference>
<reference evidence="4 5" key="1">
    <citation type="journal article" date="2024" name="Curr. Microbiol.">
        <title>Luteibacter sahnii sp. nov., A Novel Yellow-Colored Xanthomonadin Pigment Producing Probiotic Bacterium from Healthy Rice Seed Microbiome.</title>
        <authorList>
            <person name="Jaiswal G."/>
            <person name="Rana R."/>
            <person name="Nayak P.K."/>
            <person name="Chouhan R."/>
            <person name="Gandhi S.G."/>
            <person name="Patel H.K."/>
            <person name="Patil P.B."/>
        </authorList>
    </citation>
    <scope>NUCLEOTIDE SEQUENCE [LARGE SCALE GENOMIC DNA]</scope>
    <source>
        <strain evidence="4 5">PPL201</strain>
    </source>
</reference>
<dbReference type="EMBL" id="JARJJS010000001">
    <property type="protein sequence ID" value="MDF4024235.1"/>
    <property type="molecule type" value="Genomic_DNA"/>
</dbReference>
<dbReference type="InterPro" id="IPR050595">
    <property type="entry name" value="Bact_response_regulator"/>
</dbReference>
<comment type="caution">
    <text evidence="4">The sequence shown here is derived from an EMBL/GenBank/DDBJ whole genome shotgun (WGS) entry which is preliminary data.</text>
</comment>
<feature type="modified residue" description="4-aspartylphosphate" evidence="2">
    <location>
        <position position="59"/>
    </location>
</feature>
<dbReference type="PROSITE" id="PS50110">
    <property type="entry name" value="RESPONSE_REGULATORY"/>
    <property type="match status" value="1"/>
</dbReference>
<evidence type="ECO:0000256" key="1">
    <source>
        <dbReference type="ARBA" id="ARBA00022553"/>
    </source>
</evidence>
<evidence type="ECO:0000313" key="4">
    <source>
        <dbReference type="EMBL" id="MDF4024235.1"/>
    </source>
</evidence>
<feature type="domain" description="Response regulatory" evidence="3">
    <location>
        <begin position="9"/>
        <end position="119"/>
    </location>
</feature>
<sequence length="123" mass="13271">MHLIESPTTCLLVEDDHFVSDVFELILEDAGFRVCHVAVSEPEAIDALLKRRPDIALVDIDIQGGDSMGVATALLAKDIPVAFVSGHPRTVLPPPFSSLPYMQKPVTRDALVGLAKALSRSQP</sequence>